<keyword evidence="2" id="KW-1185">Reference proteome</keyword>
<comment type="caution">
    <text evidence="1">The sequence shown here is derived from an EMBL/GenBank/DDBJ whole genome shotgun (WGS) entry which is preliminary data.</text>
</comment>
<sequence length="44" mass="5043">LVPKDSINIVSNNKEIDCDQLERPQTTLSYGVRLSNIVEIWELV</sequence>
<protein>
    <submittedName>
        <fullName evidence="1">4115_t:CDS:1</fullName>
    </submittedName>
</protein>
<feature type="non-terminal residue" evidence="1">
    <location>
        <position position="44"/>
    </location>
</feature>
<dbReference type="EMBL" id="CAJVPU010046458">
    <property type="protein sequence ID" value="CAG8751630.1"/>
    <property type="molecule type" value="Genomic_DNA"/>
</dbReference>
<proteinExistence type="predicted"/>
<name>A0ACA9QKB0_9GLOM</name>
<gene>
    <name evidence="1" type="ORF">DHETER_LOCUS14674</name>
</gene>
<dbReference type="Proteomes" id="UP000789702">
    <property type="component" value="Unassembled WGS sequence"/>
</dbReference>
<evidence type="ECO:0000313" key="2">
    <source>
        <dbReference type="Proteomes" id="UP000789702"/>
    </source>
</evidence>
<evidence type="ECO:0000313" key="1">
    <source>
        <dbReference type="EMBL" id="CAG8751630.1"/>
    </source>
</evidence>
<feature type="non-terminal residue" evidence="1">
    <location>
        <position position="1"/>
    </location>
</feature>
<accession>A0ACA9QKB0</accession>
<reference evidence="1" key="1">
    <citation type="submission" date="2021-06" db="EMBL/GenBank/DDBJ databases">
        <authorList>
            <person name="Kallberg Y."/>
            <person name="Tangrot J."/>
            <person name="Rosling A."/>
        </authorList>
    </citation>
    <scope>NUCLEOTIDE SEQUENCE</scope>
    <source>
        <strain evidence="1">IL203A</strain>
    </source>
</reference>
<organism evidence="1 2">
    <name type="scientific">Dentiscutata heterogama</name>
    <dbReference type="NCBI Taxonomy" id="1316150"/>
    <lineage>
        <taxon>Eukaryota</taxon>
        <taxon>Fungi</taxon>
        <taxon>Fungi incertae sedis</taxon>
        <taxon>Mucoromycota</taxon>
        <taxon>Glomeromycotina</taxon>
        <taxon>Glomeromycetes</taxon>
        <taxon>Diversisporales</taxon>
        <taxon>Gigasporaceae</taxon>
        <taxon>Dentiscutata</taxon>
    </lineage>
</organism>